<gene>
    <name evidence="2" type="ORF">M0812_12706</name>
</gene>
<comment type="caution">
    <text evidence="2">The sequence shown here is derived from an EMBL/GenBank/DDBJ whole genome shotgun (WGS) entry which is preliminary data.</text>
</comment>
<evidence type="ECO:0000313" key="2">
    <source>
        <dbReference type="EMBL" id="KAJ3442953.1"/>
    </source>
</evidence>
<dbReference type="AlphaFoldDB" id="A0AAV7ZRG9"/>
<dbReference type="SUPFAM" id="SSF55718">
    <property type="entry name" value="SCP-like"/>
    <property type="match status" value="1"/>
</dbReference>
<accession>A0AAV7ZRG9</accession>
<evidence type="ECO:0000256" key="1">
    <source>
        <dbReference type="SAM" id="Coils"/>
    </source>
</evidence>
<dbReference type="Gene3D" id="3.30.1050.10">
    <property type="entry name" value="SCP2 sterol-binding domain"/>
    <property type="match status" value="1"/>
</dbReference>
<feature type="coiled-coil region" evidence="1">
    <location>
        <begin position="136"/>
        <end position="167"/>
    </location>
</feature>
<reference evidence="2" key="1">
    <citation type="submission" date="2022-08" db="EMBL/GenBank/DDBJ databases">
        <title>Novel sulphate-reducing endosymbionts in the free-living metamonad Anaeramoeba.</title>
        <authorList>
            <person name="Jerlstrom-Hultqvist J."/>
            <person name="Cepicka I."/>
            <person name="Gallot-Lavallee L."/>
            <person name="Salas-Leiva D."/>
            <person name="Curtis B.A."/>
            <person name="Zahonova K."/>
            <person name="Pipaliya S."/>
            <person name="Dacks J."/>
            <person name="Roger A.J."/>
        </authorList>
    </citation>
    <scope>NUCLEOTIDE SEQUENCE</scope>
    <source>
        <strain evidence="2">Busselton2</strain>
    </source>
</reference>
<proteinExistence type="predicted"/>
<sequence length="581" mass="68584">MEQLLNTQFDELLTQFITFMLSRPKNFTNLEGSFAFRVKQKESKEEVINFQIKKGEIDLIDLSNEQKYFLFKCNQETFCGILSGELDTSVAFMLGQIEYNGEMKQIISLFNSLGLKDGLFQNFVKTQQTLHSTNTNKKENEKIEKQEKQEKTEIQEIKTEQNKKEKKEIVNENEKEIIRSKSNCLCLQQEELRFPSVELAFALRYVVWSCQQPAFECDILFQLNDVQVDSIVLRLTPNNIKIIGPEDRNDEDEEFLLVVTSQEKPLIKYLTGEYSLKEMQQLYKEEEFYFWENEKGNSQLIDTLFSLDPSKYHQFIQEENKRNKDHLQLTKENENEQKNTISHTKNGKMKRIGRNTLALLVAGVFTVKNLAMKLYHSKAIQQFRNNILRIVQELKKKEYYKKVNLKLHEIISKIRESELYSKLQYNSKNIYHRCKKSNTWHKTKNNSKIMYGKLKEKNLGTKAIKISKIAYHKTKNASQKVMNNVKETNSYNKFKQESNQLIQKINSNEKFNNAKEKSKSQLRKVNQSSTVTNFKRKINEKINEGNNILEGKKNVKINSYPFEEQSYSNVIYKEQRNFQIN</sequence>
<organism evidence="2 3">
    <name type="scientific">Anaeramoeba flamelloides</name>
    <dbReference type="NCBI Taxonomy" id="1746091"/>
    <lineage>
        <taxon>Eukaryota</taxon>
        <taxon>Metamonada</taxon>
        <taxon>Anaeramoebidae</taxon>
        <taxon>Anaeramoeba</taxon>
    </lineage>
</organism>
<keyword evidence="1" id="KW-0175">Coiled coil</keyword>
<dbReference type="Proteomes" id="UP001146793">
    <property type="component" value="Unassembled WGS sequence"/>
</dbReference>
<dbReference type="EMBL" id="JANTQA010000026">
    <property type="protein sequence ID" value="KAJ3442953.1"/>
    <property type="molecule type" value="Genomic_DNA"/>
</dbReference>
<evidence type="ECO:0000313" key="3">
    <source>
        <dbReference type="Proteomes" id="UP001146793"/>
    </source>
</evidence>
<dbReference type="InterPro" id="IPR036527">
    <property type="entry name" value="SCP2_sterol-bd_dom_sf"/>
</dbReference>
<name>A0AAV7ZRG9_9EUKA</name>
<protein>
    <submittedName>
        <fullName evidence="2">Eucalyptus isoform b-related</fullName>
    </submittedName>
</protein>